<dbReference type="SUPFAM" id="SSF46689">
    <property type="entry name" value="Homeodomain-like"/>
    <property type="match status" value="1"/>
</dbReference>
<evidence type="ECO:0000256" key="6">
    <source>
        <dbReference type="RuleBase" id="RU000682"/>
    </source>
</evidence>
<dbReference type="SMART" id="SM00389">
    <property type="entry name" value="HOX"/>
    <property type="match status" value="1"/>
</dbReference>
<dbReference type="GO" id="GO:0000981">
    <property type="term" value="F:DNA-binding transcription factor activity, RNA polymerase II-specific"/>
    <property type="evidence" value="ECO:0007669"/>
    <property type="project" value="InterPro"/>
</dbReference>
<dbReference type="InterPro" id="IPR001356">
    <property type="entry name" value="HD"/>
</dbReference>
<feature type="non-terminal residue" evidence="8">
    <location>
        <position position="1"/>
    </location>
</feature>
<dbReference type="InterPro" id="IPR017970">
    <property type="entry name" value="Homeobox_CS"/>
</dbReference>
<dbReference type="Pfam" id="PF00046">
    <property type="entry name" value="Homeodomain"/>
    <property type="match status" value="1"/>
</dbReference>
<evidence type="ECO:0000313" key="9">
    <source>
        <dbReference type="Proteomes" id="UP000193642"/>
    </source>
</evidence>
<dbReference type="EMBL" id="MCGO01000018">
    <property type="protein sequence ID" value="ORY45911.1"/>
    <property type="molecule type" value="Genomic_DNA"/>
</dbReference>
<keyword evidence="4 5" id="KW-0539">Nucleus</keyword>
<comment type="subcellular location">
    <subcellularLocation>
        <location evidence="1 5 6">Nucleus</location>
    </subcellularLocation>
</comment>
<dbReference type="PANTHER" id="PTHR24324">
    <property type="entry name" value="HOMEOBOX PROTEIN HHEX"/>
    <property type="match status" value="1"/>
</dbReference>
<proteinExistence type="predicted"/>
<feature type="non-terminal residue" evidence="8">
    <location>
        <position position="71"/>
    </location>
</feature>
<dbReference type="PROSITE" id="PS50071">
    <property type="entry name" value="HOMEOBOX_2"/>
    <property type="match status" value="1"/>
</dbReference>
<keyword evidence="3 5" id="KW-0371">Homeobox</keyword>
<dbReference type="PROSITE" id="PS00027">
    <property type="entry name" value="HOMEOBOX_1"/>
    <property type="match status" value="1"/>
</dbReference>
<evidence type="ECO:0000313" key="8">
    <source>
        <dbReference type="EMBL" id="ORY45911.1"/>
    </source>
</evidence>
<name>A0A1Y2CFT6_9FUNG</name>
<protein>
    <submittedName>
        <fullName evidence="8">Homeobox</fullName>
    </submittedName>
</protein>
<reference evidence="8 9" key="1">
    <citation type="submission" date="2016-07" db="EMBL/GenBank/DDBJ databases">
        <title>Pervasive Adenine N6-methylation of Active Genes in Fungi.</title>
        <authorList>
            <consortium name="DOE Joint Genome Institute"/>
            <person name="Mondo S.J."/>
            <person name="Dannebaum R.O."/>
            <person name="Kuo R.C."/>
            <person name="Labutti K."/>
            <person name="Haridas S."/>
            <person name="Kuo A."/>
            <person name="Salamov A."/>
            <person name="Ahrendt S.R."/>
            <person name="Lipzen A."/>
            <person name="Sullivan W."/>
            <person name="Andreopoulos W.B."/>
            <person name="Clum A."/>
            <person name="Lindquist E."/>
            <person name="Daum C."/>
            <person name="Ramamoorthy G.K."/>
            <person name="Gryganskyi A."/>
            <person name="Culley D."/>
            <person name="Magnuson J.K."/>
            <person name="James T.Y."/>
            <person name="O'Malley M.A."/>
            <person name="Stajich J.E."/>
            <person name="Spatafora J.W."/>
            <person name="Visel A."/>
            <person name="Grigoriev I.V."/>
        </authorList>
    </citation>
    <scope>NUCLEOTIDE SEQUENCE [LARGE SCALE GENOMIC DNA]</scope>
    <source>
        <strain evidence="8 9">JEL800</strain>
    </source>
</reference>
<dbReference type="AlphaFoldDB" id="A0A1Y2CFT6"/>
<dbReference type="GO" id="GO:0005634">
    <property type="term" value="C:nucleus"/>
    <property type="evidence" value="ECO:0007669"/>
    <property type="project" value="UniProtKB-SubCell"/>
</dbReference>
<gene>
    <name evidence="8" type="ORF">BCR33DRAFT_634490</name>
</gene>
<dbReference type="Proteomes" id="UP000193642">
    <property type="component" value="Unassembled WGS sequence"/>
</dbReference>
<evidence type="ECO:0000256" key="3">
    <source>
        <dbReference type="ARBA" id="ARBA00023155"/>
    </source>
</evidence>
<dbReference type="GO" id="GO:0030154">
    <property type="term" value="P:cell differentiation"/>
    <property type="evidence" value="ECO:0007669"/>
    <property type="project" value="TreeGrafter"/>
</dbReference>
<evidence type="ECO:0000259" key="7">
    <source>
        <dbReference type="PROSITE" id="PS50071"/>
    </source>
</evidence>
<dbReference type="STRING" id="329046.A0A1Y2CFT6"/>
<organism evidence="8 9">
    <name type="scientific">Rhizoclosmatium globosum</name>
    <dbReference type="NCBI Taxonomy" id="329046"/>
    <lineage>
        <taxon>Eukaryota</taxon>
        <taxon>Fungi</taxon>
        <taxon>Fungi incertae sedis</taxon>
        <taxon>Chytridiomycota</taxon>
        <taxon>Chytridiomycota incertae sedis</taxon>
        <taxon>Chytridiomycetes</taxon>
        <taxon>Chytridiales</taxon>
        <taxon>Chytriomycetaceae</taxon>
        <taxon>Rhizoclosmatium</taxon>
    </lineage>
</organism>
<feature type="DNA-binding region" description="Homeobox" evidence="5">
    <location>
        <begin position="4"/>
        <end position="63"/>
    </location>
</feature>
<sequence length="71" mass="8527">RSDGRRKRVHPTSEQQRLLEAFFAENPKPNSKRRLEISEAVNINVRSVQIWFQNRRTRLKRQPKLEGEVDE</sequence>
<accession>A0A1Y2CFT6</accession>
<keyword evidence="9" id="KW-1185">Reference proteome</keyword>
<dbReference type="InterPro" id="IPR009057">
    <property type="entry name" value="Homeodomain-like_sf"/>
</dbReference>
<comment type="caution">
    <text evidence="8">The sequence shown here is derived from an EMBL/GenBank/DDBJ whole genome shotgun (WGS) entry which is preliminary data.</text>
</comment>
<evidence type="ECO:0000256" key="5">
    <source>
        <dbReference type="PROSITE-ProRule" id="PRU00108"/>
    </source>
</evidence>
<dbReference type="GO" id="GO:0000978">
    <property type="term" value="F:RNA polymerase II cis-regulatory region sequence-specific DNA binding"/>
    <property type="evidence" value="ECO:0007669"/>
    <property type="project" value="TreeGrafter"/>
</dbReference>
<feature type="domain" description="Homeobox" evidence="7">
    <location>
        <begin position="2"/>
        <end position="62"/>
    </location>
</feature>
<evidence type="ECO:0000256" key="2">
    <source>
        <dbReference type="ARBA" id="ARBA00023125"/>
    </source>
</evidence>
<evidence type="ECO:0000256" key="4">
    <source>
        <dbReference type="ARBA" id="ARBA00023242"/>
    </source>
</evidence>
<dbReference type="InterPro" id="IPR051000">
    <property type="entry name" value="Homeobox_DNA-bind_prot"/>
</dbReference>
<dbReference type="PANTHER" id="PTHR24324:SF5">
    <property type="entry name" value="HEMATOPOIETICALLY-EXPRESSED HOMEOBOX PROTEIN HHEX"/>
    <property type="match status" value="1"/>
</dbReference>
<dbReference type="OrthoDB" id="6159439at2759"/>
<evidence type="ECO:0000256" key="1">
    <source>
        <dbReference type="ARBA" id="ARBA00004123"/>
    </source>
</evidence>
<dbReference type="Gene3D" id="1.10.10.60">
    <property type="entry name" value="Homeodomain-like"/>
    <property type="match status" value="1"/>
</dbReference>
<keyword evidence="2 5" id="KW-0238">DNA-binding</keyword>
<dbReference type="CDD" id="cd00086">
    <property type="entry name" value="homeodomain"/>
    <property type="match status" value="1"/>
</dbReference>